<feature type="transmembrane region" description="Helical" evidence="1">
    <location>
        <begin position="44"/>
        <end position="65"/>
    </location>
</feature>
<keyword evidence="1" id="KW-0472">Membrane</keyword>
<evidence type="ECO:0000256" key="1">
    <source>
        <dbReference type="SAM" id="Phobius"/>
    </source>
</evidence>
<dbReference type="EMBL" id="GGFL01013578">
    <property type="protein sequence ID" value="MBW77756.1"/>
    <property type="molecule type" value="Transcribed_RNA"/>
</dbReference>
<keyword evidence="1" id="KW-1133">Transmembrane helix</keyword>
<reference evidence="2" key="1">
    <citation type="submission" date="2018-01" db="EMBL/GenBank/DDBJ databases">
        <title>An insight into the sialome of Amazonian anophelines.</title>
        <authorList>
            <person name="Ribeiro J.M."/>
            <person name="Scarpassa V."/>
            <person name="Calvo E."/>
        </authorList>
    </citation>
    <scope>NUCLEOTIDE SEQUENCE</scope>
</reference>
<name>A0A2M4DJN4_ANODA</name>
<accession>A0A2M4DJN4</accession>
<proteinExistence type="predicted"/>
<organism evidence="2">
    <name type="scientific">Anopheles darlingi</name>
    <name type="common">Mosquito</name>
    <dbReference type="NCBI Taxonomy" id="43151"/>
    <lineage>
        <taxon>Eukaryota</taxon>
        <taxon>Metazoa</taxon>
        <taxon>Ecdysozoa</taxon>
        <taxon>Arthropoda</taxon>
        <taxon>Hexapoda</taxon>
        <taxon>Insecta</taxon>
        <taxon>Pterygota</taxon>
        <taxon>Neoptera</taxon>
        <taxon>Endopterygota</taxon>
        <taxon>Diptera</taxon>
        <taxon>Nematocera</taxon>
        <taxon>Culicoidea</taxon>
        <taxon>Culicidae</taxon>
        <taxon>Anophelinae</taxon>
        <taxon>Anopheles</taxon>
    </lineage>
</organism>
<evidence type="ECO:0000313" key="2">
    <source>
        <dbReference type="EMBL" id="MBW77756.1"/>
    </source>
</evidence>
<protein>
    <submittedName>
        <fullName evidence="2">Uncharacterized protein</fullName>
    </submittedName>
</protein>
<dbReference type="AlphaFoldDB" id="A0A2M4DJN4"/>
<keyword evidence="1" id="KW-0812">Transmembrane</keyword>
<sequence>MAAVAGDSWRPRRSMMILAAVELFEASSAAGALGAEPAPTKGRMLFSPFFVAGLVKIVIFSFGGAQPISGGRGRNIEA</sequence>